<evidence type="ECO:0000256" key="1">
    <source>
        <dbReference type="SAM" id="MobiDB-lite"/>
    </source>
</evidence>
<dbReference type="InterPro" id="IPR058348">
    <property type="entry name" value="DUF8035"/>
</dbReference>
<dbReference type="EMBL" id="KN847502">
    <property type="protein sequence ID" value="KIW09892.1"/>
    <property type="molecule type" value="Genomic_DNA"/>
</dbReference>
<sequence length="863" mass="97947">MSSISSLLIECLKDFNAILAVTDFAVLESEVPRNLWKDELGRLRVWASNIGAHQTGQSSLDFRLRDTSHIKDQTVRLLQRLRRILKDLEGLLHDPDSDRILALSEEDEESETQEIYHSLVDAINCLFQLSMVIRRPIQHDRLLGTKRADAAPFEPYDRVHVGQKYPQLTQVVADRLGSAISRRRATLKYRERHHAKLSKGIHHVGDDRKDGTSTQLSETIATGFEEPSITFDDTASTSGASQTSYAPSLWEGSDRLTVPPPPKASANGQPFECPYCFYIVMVRNKASWVRHVFRDLMPYTCIFPECTVPNQLYNSRREWFHHMRSSHRSELESQAHCPLQCGATSISAVQLESHVGRHLEELALFAIPRAIPDYDEDPENHHSTGFRTDDSKPDETDTGSSVIEGIIDDNTHERVANEFAASTIDDPGRTDDTLSPNDHGGSHNEHEFRLGYDSVDRDSESQADVESPDPLTHDEWTEFSKQMVERQVLRSFGLHFEETQEKYYVSGKLSHEEIASILRQSRIIGKRRERRASEAEQRSDMPQSMVNSADGSSSRPPHDNDPSLPEGQRKTEVISTQPEDVSDESADTTTYSHWDLHALRIVEVEQRQSMPQVEGLEDGTTETPKGALISPRELFLEEGGDQVIWPNAPFENLNGDDRTGRKPRWTKISRHLVNPEALEEAGERFEERGAFVVVLRVLDQEDVARLAESTARIRERRVVSELHQPNEESTQQNLREVAPKGRLGSAAIEGYFEVLEGLSLDSDRQQAKTSSKSFLEEPKLPRRLYSRRQESDSNLSSDDEFENRIPAKNNSEDEGGKLDAEPVTSHSAGESRLSATREYRVRRTEVKYSGDNPWFELRERVWG</sequence>
<dbReference type="InterPro" id="IPR013087">
    <property type="entry name" value="Znf_C2H2_type"/>
</dbReference>
<dbReference type="InterPro" id="IPR058925">
    <property type="entry name" value="zf-C2H2_AcuF"/>
</dbReference>
<feature type="compositionally biased region" description="Basic and acidic residues" evidence="1">
    <location>
        <begin position="556"/>
        <end position="572"/>
    </location>
</feature>
<dbReference type="PANTHER" id="PTHR35391:SF7">
    <property type="entry name" value="C2H2-TYPE DOMAIN-CONTAINING PROTEIN"/>
    <property type="match status" value="1"/>
</dbReference>
<evidence type="ECO:0000313" key="3">
    <source>
        <dbReference type="EMBL" id="KIW09892.1"/>
    </source>
</evidence>
<keyword evidence="4" id="KW-1185">Reference proteome</keyword>
<feature type="compositionally biased region" description="Polar residues" evidence="1">
    <location>
        <begin position="540"/>
        <end position="555"/>
    </location>
</feature>
<feature type="compositionally biased region" description="Basic and acidic residues" evidence="1">
    <location>
        <begin position="802"/>
        <end position="820"/>
    </location>
</feature>
<dbReference type="STRING" id="91928.A0A0D1ZA46"/>
<dbReference type="VEuPathDB" id="FungiDB:PV08_11993"/>
<feature type="compositionally biased region" description="Polar residues" evidence="1">
    <location>
        <begin position="231"/>
        <end position="246"/>
    </location>
</feature>
<feature type="region of interest" description="Disordered" evidence="1">
    <location>
        <begin position="229"/>
        <end position="254"/>
    </location>
</feature>
<dbReference type="RefSeq" id="XP_016230108.1">
    <property type="nucleotide sequence ID" value="XM_016386300.1"/>
</dbReference>
<proteinExistence type="predicted"/>
<evidence type="ECO:0000259" key="2">
    <source>
        <dbReference type="SMART" id="SM00355"/>
    </source>
</evidence>
<organism evidence="3 4">
    <name type="scientific">Exophiala spinifera</name>
    <dbReference type="NCBI Taxonomy" id="91928"/>
    <lineage>
        <taxon>Eukaryota</taxon>
        <taxon>Fungi</taxon>
        <taxon>Dikarya</taxon>
        <taxon>Ascomycota</taxon>
        <taxon>Pezizomycotina</taxon>
        <taxon>Eurotiomycetes</taxon>
        <taxon>Chaetothyriomycetidae</taxon>
        <taxon>Chaetothyriales</taxon>
        <taxon>Herpotrichiellaceae</taxon>
        <taxon>Exophiala</taxon>
    </lineage>
</organism>
<feature type="region of interest" description="Disordered" evidence="1">
    <location>
        <begin position="374"/>
        <end position="447"/>
    </location>
</feature>
<dbReference type="Pfam" id="PF26082">
    <property type="entry name" value="zf-C2H2_AcuF"/>
    <property type="match status" value="1"/>
</dbReference>
<protein>
    <recommendedName>
        <fullName evidence="2">C2H2-type domain-containing protein</fullName>
    </recommendedName>
</protein>
<dbReference type="Pfam" id="PF26118">
    <property type="entry name" value="DUF8035"/>
    <property type="match status" value="2"/>
</dbReference>
<feature type="region of interest" description="Disordered" evidence="1">
    <location>
        <begin position="768"/>
        <end position="842"/>
    </location>
</feature>
<feature type="domain" description="C2H2-type" evidence="2">
    <location>
        <begin position="335"/>
        <end position="358"/>
    </location>
</feature>
<gene>
    <name evidence="3" type="ORF">PV08_11993</name>
</gene>
<dbReference type="HOGENOM" id="CLU_017828_0_0_1"/>
<feature type="compositionally biased region" description="Basic and acidic residues" evidence="1">
    <location>
        <begin position="379"/>
        <end position="395"/>
    </location>
</feature>
<dbReference type="Proteomes" id="UP000053328">
    <property type="component" value="Unassembled WGS sequence"/>
</dbReference>
<feature type="region of interest" description="Disordered" evidence="1">
    <location>
        <begin position="525"/>
        <end position="588"/>
    </location>
</feature>
<name>A0A0D1ZA46_9EURO</name>
<dbReference type="GeneID" id="27339076"/>
<dbReference type="OrthoDB" id="6133115at2759"/>
<dbReference type="SMART" id="SM00355">
    <property type="entry name" value="ZnF_C2H2"/>
    <property type="match status" value="2"/>
</dbReference>
<dbReference type="PANTHER" id="PTHR35391">
    <property type="entry name" value="C2H2-TYPE DOMAIN-CONTAINING PROTEIN-RELATED"/>
    <property type="match status" value="1"/>
</dbReference>
<reference evidence="3 4" key="1">
    <citation type="submission" date="2015-01" db="EMBL/GenBank/DDBJ databases">
        <title>The Genome Sequence of Exophiala spinifera CBS89968.</title>
        <authorList>
            <consortium name="The Broad Institute Genomics Platform"/>
            <person name="Cuomo C."/>
            <person name="de Hoog S."/>
            <person name="Gorbushina A."/>
            <person name="Stielow B."/>
            <person name="Teixiera M."/>
            <person name="Abouelleil A."/>
            <person name="Chapman S.B."/>
            <person name="Priest M."/>
            <person name="Young S.K."/>
            <person name="Wortman J."/>
            <person name="Nusbaum C."/>
            <person name="Birren B."/>
        </authorList>
    </citation>
    <scope>NUCLEOTIDE SEQUENCE [LARGE SCALE GENOMIC DNA]</scope>
    <source>
        <strain evidence="3 4">CBS 89968</strain>
    </source>
</reference>
<dbReference type="AlphaFoldDB" id="A0A0D1ZA46"/>
<evidence type="ECO:0000313" key="4">
    <source>
        <dbReference type="Proteomes" id="UP000053328"/>
    </source>
</evidence>
<accession>A0A0D1ZA46</accession>
<feature type="domain" description="C2H2-type" evidence="2">
    <location>
        <begin position="299"/>
        <end position="327"/>
    </location>
</feature>